<keyword evidence="4" id="KW-1185">Reference proteome</keyword>
<feature type="chain" id="PRO_5009212080" description="FlgO domain-containing protein" evidence="1">
    <location>
        <begin position="22"/>
        <end position="182"/>
    </location>
</feature>
<evidence type="ECO:0000313" key="4">
    <source>
        <dbReference type="Proteomes" id="UP000175669"/>
    </source>
</evidence>
<evidence type="ECO:0000313" key="3">
    <source>
        <dbReference type="EMBL" id="OFE12701.1"/>
    </source>
</evidence>
<evidence type="ECO:0000256" key="1">
    <source>
        <dbReference type="SAM" id="SignalP"/>
    </source>
</evidence>
<dbReference type="STRING" id="1524254.PHACT_05725"/>
<dbReference type="PROSITE" id="PS51257">
    <property type="entry name" value="PROKAR_LIPOPROTEIN"/>
    <property type="match status" value="1"/>
</dbReference>
<name>A0A1E8CJQ8_9GAMM</name>
<feature type="signal peptide" evidence="1">
    <location>
        <begin position="1"/>
        <end position="21"/>
    </location>
</feature>
<proteinExistence type="predicted"/>
<protein>
    <recommendedName>
        <fullName evidence="2">FlgO domain-containing protein</fullName>
    </recommendedName>
</protein>
<dbReference type="OrthoDB" id="8479562at2"/>
<gene>
    <name evidence="3" type="ORF">PHACT_05725</name>
</gene>
<dbReference type="InterPro" id="IPR041215">
    <property type="entry name" value="FlgO_dom"/>
</dbReference>
<feature type="domain" description="FlgO" evidence="2">
    <location>
        <begin position="41"/>
        <end position="171"/>
    </location>
</feature>
<evidence type="ECO:0000259" key="2">
    <source>
        <dbReference type="Pfam" id="PF17680"/>
    </source>
</evidence>
<dbReference type="EMBL" id="MASR01000001">
    <property type="protein sequence ID" value="OFE12701.1"/>
    <property type="molecule type" value="Genomic_DNA"/>
</dbReference>
<dbReference type="Proteomes" id="UP000175669">
    <property type="component" value="Unassembled WGS sequence"/>
</dbReference>
<organism evidence="3 4">
    <name type="scientific">Pseudohongiella acticola</name>
    <dbReference type="NCBI Taxonomy" id="1524254"/>
    <lineage>
        <taxon>Bacteria</taxon>
        <taxon>Pseudomonadati</taxon>
        <taxon>Pseudomonadota</taxon>
        <taxon>Gammaproteobacteria</taxon>
        <taxon>Pseudomonadales</taxon>
        <taxon>Pseudohongiellaceae</taxon>
        <taxon>Pseudohongiella</taxon>
    </lineage>
</organism>
<dbReference type="AlphaFoldDB" id="A0A1E8CJQ8"/>
<comment type="caution">
    <text evidence="3">The sequence shown here is derived from an EMBL/GenBank/DDBJ whole genome shotgun (WGS) entry which is preliminary data.</text>
</comment>
<sequence>MKRVCKRPVLLLLTLTIFVAALSGCKTVARTIGNPVITNNHQAAQRLIDIAGDQLDPNARMLAASFASIDNLSLSSSFGRIASQQLVSAFAAEGYQFVELLLRNSVYVDHRQGEFLLSRALTDISAEHNADVVLVGTYAIAERNIYVTARLIRTRDSIILASHDYAVPYTPDMRSLLRPERW</sequence>
<keyword evidence="1" id="KW-0732">Signal</keyword>
<dbReference type="Pfam" id="PF17680">
    <property type="entry name" value="FlgO"/>
    <property type="match status" value="1"/>
</dbReference>
<dbReference type="RefSeq" id="WP_070116310.1">
    <property type="nucleotide sequence ID" value="NZ_CAXATG010000001.1"/>
</dbReference>
<reference evidence="4" key="1">
    <citation type="submission" date="2016-07" db="EMBL/GenBank/DDBJ databases">
        <authorList>
            <person name="Florea S."/>
            <person name="Webb J.S."/>
            <person name="Jaromczyk J."/>
            <person name="Schardl C.L."/>
        </authorList>
    </citation>
    <scope>NUCLEOTIDE SEQUENCE [LARGE SCALE GENOMIC DNA]</scope>
    <source>
        <strain evidence="4">KCTC 42131</strain>
    </source>
</reference>
<accession>A0A1E8CJQ8</accession>